<proteinExistence type="predicted"/>
<accession>A0AA39JH93</accession>
<sequence length="198" mass="22988">MSFGIALYYYGLNADPSHPLPYFHWGFISSEHPWSENNTISYEIVRQDDLVWKWHFTRPDLVQSARFSGIVELGEFPGPIDEIIRTCHPANDVDEWTVTGPSGWTCATWVMKLVIDLEERGYYNFPDGISVDNLYRTVLEKGEILRDLKGVSLIPVLPLNNLIRLKMNLCQSKHYMQSDLCVRFDRLIYVLVRGNLYL</sequence>
<organism evidence="1 2">
    <name type="scientific">Armillaria borealis</name>
    <dbReference type="NCBI Taxonomy" id="47425"/>
    <lineage>
        <taxon>Eukaryota</taxon>
        <taxon>Fungi</taxon>
        <taxon>Dikarya</taxon>
        <taxon>Basidiomycota</taxon>
        <taxon>Agaricomycotina</taxon>
        <taxon>Agaricomycetes</taxon>
        <taxon>Agaricomycetidae</taxon>
        <taxon>Agaricales</taxon>
        <taxon>Marasmiineae</taxon>
        <taxon>Physalacriaceae</taxon>
        <taxon>Armillaria</taxon>
    </lineage>
</organism>
<dbReference type="Proteomes" id="UP001175226">
    <property type="component" value="Unassembled WGS sequence"/>
</dbReference>
<name>A0AA39JH93_9AGAR</name>
<gene>
    <name evidence="1" type="ORF">EV421DRAFT_1904281</name>
</gene>
<keyword evidence="2" id="KW-1185">Reference proteome</keyword>
<protein>
    <submittedName>
        <fullName evidence="1">Uncharacterized protein</fullName>
    </submittedName>
</protein>
<evidence type="ECO:0000313" key="2">
    <source>
        <dbReference type="Proteomes" id="UP001175226"/>
    </source>
</evidence>
<evidence type="ECO:0000313" key="1">
    <source>
        <dbReference type="EMBL" id="KAK0442107.1"/>
    </source>
</evidence>
<dbReference type="EMBL" id="JAUEPT010000027">
    <property type="protein sequence ID" value="KAK0442107.1"/>
    <property type="molecule type" value="Genomic_DNA"/>
</dbReference>
<reference evidence="1" key="1">
    <citation type="submission" date="2023-06" db="EMBL/GenBank/DDBJ databases">
        <authorList>
            <consortium name="Lawrence Berkeley National Laboratory"/>
            <person name="Ahrendt S."/>
            <person name="Sahu N."/>
            <person name="Indic B."/>
            <person name="Wong-Bajracharya J."/>
            <person name="Merenyi Z."/>
            <person name="Ke H.-M."/>
            <person name="Monk M."/>
            <person name="Kocsube S."/>
            <person name="Drula E."/>
            <person name="Lipzen A."/>
            <person name="Balint B."/>
            <person name="Henrissat B."/>
            <person name="Andreopoulos B."/>
            <person name="Martin F.M."/>
            <person name="Harder C.B."/>
            <person name="Rigling D."/>
            <person name="Ford K.L."/>
            <person name="Foster G.D."/>
            <person name="Pangilinan J."/>
            <person name="Papanicolaou A."/>
            <person name="Barry K."/>
            <person name="LaButti K."/>
            <person name="Viragh M."/>
            <person name="Koriabine M."/>
            <person name="Yan M."/>
            <person name="Riley R."/>
            <person name="Champramary S."/>
            <person name="Plett K.L."/>
            <person name="Tsai I.J."/>
            <person name="Slot J."/>
            <person name="Sipos G."/>
            <person name="Plett J."/>
            <person name="Nagy L.G."/>
            <person name="Grigoriev I.V."/>
        </authorList>
    </citation>
    <scope>NUCLEOTIDE SEQUENCE</scope>
    <source>
        <strain evidence="1">FPL87.14</strain>
    </source>
</reference>
<dbReference type="AlphaFoldDB" id="A0AA39JH93"/>
<comment type="caution">
    <text evidence="1">The sequence shown here is derived from an EMBL/GenBank/DDBJ whole genome shotgun (WGS) entry which is preliminary data.</text>
</comment>